<keyword evidence="3 6" id="KW-0560">Oxidoreductase</keyword>
<dbReference type="OrthoDB" id="337830at2"/>
<dbReference type="SUPFAM" id="SSF51905">
    <property type="entry name" value="FAD/NAD(P)-binding domain"/>
    <property type="match status" value="1"/>
</dbReference>
<dbReference type="PANTHER" id="PTHR43563:SF1">
    <property type="entry name" value="AMINE OXIDASE [FLAVIN-CONTAINING] B"/>
    <property type="match status" value="1"/>
</dbReference>
<feature type="binding site" evidence="4">
    <location>
        <begin position="76"/>
        <end position="77"/>
    </location>
    <ligand>
        <name>FAD</name>
        <dbReference type="ChEBI" id="CHEBI:57692"/>
    </ligand>
</feature>
<evidence type="ECO:0000313" key="6">
    <source>
        <dbReference type="EMBL" id="KUP94593.1"/>
    </source>
</evidence>
<protein>
    <submittedName>
        <fullName evidence="6">Putrescine oxidase</fullName>
        <ecNumber evidence="6">1.4.3.10</ecNumber>
    </submittedName>
</protein>
<feature type="binding site" evidence="4">
    <location>
        <position position="275"/>
    </location>
    <ligand>
        <name>FAD</name>
        <dbReference type="ChEBI" id="CHEBI:57692"/>
    </ligand>
</feature>
<dbReference type="PATRIC" id="fig|1768241.3.peg.527"/>
<dbReference type="Pfam" id="PF01593">
    <property type="entry name" value="Amino_oxidase"/>
    <property type="match status" value="1"/>
</dbReference>
<evidence type="ECO:0000256" key="4">
    <source>
        <dbReference type="PIRSR" id="PIRSR601613-1"/>
    </source>
</evidence>
<comment type="cofactor">
    <cofactor evidence="1">
        <name>FAD</name>
        <dbReference type="ChEBI" id="CHEBI:57692"/>
    </cofactor>
</comment>
<evidence type="ECO:0000259" key="5">
    <source>
        <dbReference type="Pfam" id="PF01593"/>
    </source>
</evidence>
<evidence type="ECO:0000313" key="7">
    <source>
        <dbReference type="Proteomes" id="UP000068382"/>
    </source>
</evidence>
<dbReference type="InterPro" id="IPR006311">
    <property type="entry name" value="TAT_signal"/>
</dbReference>
<comment type="similarity">
    <text evidence="2">Belongs to the flavin monoamine oxidase family.</text>
</comment>
<accession>A0A132C1Z2</accession>
<reference evidence="6 7" key="1">
    <citation type="submission" date="2015-12" db="EMBL/GenBank/DDBJ databases">
        <title>Genome sequence of the marine Rhodobacteraceae strain O3.65, Candidatus Tritonibacter horizontis.</title>
        <authorList>
            <person name="Poehlein A."/>
            <person name="Giebel H.A."/>
            <person name="Voget S."/>
            <person name="Brinkhoff T."/>
        </authorList>
    </citation>
    <scope>NUCLEOTIDE SEQUENCE [LARGE SCALE GENOMIC DNA]</scope>
    <source>
        <strain evidence="6 7">O3.65</strain>
    </source>
</reference>
<dbReference type="AlphaFoldDB" id="A0A132C1Z2"/>
<proteinExistence type="inferred from homology"/>
<evidence type="ECO:0000256" key="1">
    <source>
        <dbReference type="ARBA" id="ARBA00001974"/>
    </source>
</evidence>
<evidence type="ECO:0000256" key="3">
    <source>
        <dbReference type="ARBA" id="ARBA00023002"/>
    </source>
</evidence>
<dbReference type="GO" id="GO:0050232">
    <property type="term" value="F:putrescine oxidase activity"/>
    <property type="evidence" value="ECO:0007669"/>
    <property type="project" value="UniProtKB-EC"/>
</dbReference>
<feature type="binding site" evidence="4">
    <location>
        <position position="57"/>
    </location>
    <ligand>
        <name>FAD</name>
        <dbReference type="ChEBI" id="CHEBI:57692"/>
    </ligand>
</feature>
<organism evidence="6 7">
    <name type="scientific">Tritonibacter horizontis</name>
    <dbReference type="NCBI Taxonomy" id="1768241"/>
    <lineage>
        <taxon>Bacteria</taxon>
        <taxon>Pseudomonadati</taxon>
        <taxon>Pseudomonadota</taxon>
        <taxon>Alphaproteobacteria</taxon>
        <taxon>Rhodobacterales</taxon>
        <taxon>Paracoccaceae</taxon>
        <taxon>Tritonibacter</taxon>
    </lineage>
</organism>
<dbReference type="PANTHER" id="PTHR43563">
    <property type="entry name" value="AMINE OXIDASE"/>
    <property type="match status" value="1"/>
</dbReference>
<dbReference type="SUPFAM" id="SSF54373">
    <property type="entry name" value="FAD-linked reductases, C-terminal domain"/>
    <property type="match status" value="1"/>
</dbReference>
<dbReference type="EMBL" id="LPUY01000012">
    <property type="protein sequence ID" value="KUP94593.1"/>
    <property type="molecule type" value="Genomic_DNA"/>
</dbReference>
<dbReference type="Gene3D" id="1.10.405.10">
    <property type="entry name" value="Guanine Nucleotide Dissociation Inhibitor, domain 1"/>
    <property type="match status" value="1"/>
</dbReference>
<dbReference type="InterPro" id="IPR036188">
    <property type="entry name" value="FAD/NAD-bd_sf"/>
</dbReference>
<dbReference type="InterPro" id="IPR002937">
    <property type="entry name" value="Amino_oxidase"/>
</dbReference>
<feature type="domain" description="Amine oxidase" evidence="5">
    <location>
        <begin position="57"/>
        <end position="486"/>
    </location>
</feature>
<dbReference type="PRINTS" id="PR00757">
    <property type="entry name" value="AMINEOXDASEF"/>
</dbReference>
<dbReference type="InterPro" id="IPR001613">
    <property type="entry name" value="Flavin_amine_oxidase"/>
</dbReference>
<gene>
    <name evidence="6" type="primary">puo</name>
    <name evidence="6" type="ORF">TRIHO_05190</name>
</gene>
<evidence type="ECO:0000256" key="2">
    <source>
        <dbReference type="ARBA" id="ARBA00005995"/>
    </source>
</evidence>
<dbReference type="Proteomes" id="UP000068382">
    <property type="component" value="Unassembled WGS sequence"/>
</dbReference>
<feature type="binding site" evidence="4">
    <location>
        <position position="379"/>
    </location>
    <ligand>
        <name>substrate</name>
    </ligand>
</feature>
<name>A0A132C1Z2_9RHOB</name>
<keyword evidence="7" id="KW-1185">Reference proteome</keyword>
<dbReference type="EC" id="1.4.3.10" evidence="6"/>
<dbReference type="Gene3D" id="3.50.50.60">
    <property type="entry name" value="FAD/NAD(P)-binding domain"/>
    <property type="match status" value="1"/>
</dbReference>
<dbReference type="Gene3D" id="3.90.660.10">
    <property type="match status" value="1"/>
</dbReference>
<dbReference type="PROSITE" id="PS51318">
    <property type="entry name" value="TAT"/>
    <property type="match status" value="1"/>
</dbReference>
<dbReference type="InterPro" id="IPR050703">
    <property type="entry name" value="Flavin_MAO"/>
</dbReference>
<comment type="caution">
    <text evidence="6">The sequence shown here is derived from an EMBL/GenBank/DDBJ whole genome shotgun (WGS) entry which is preliminary data.</text>
</comment>
<dbReference type="RefSeq" id="WP_068240142.1">
    <property type="nucleotide sequence ID" value="NZ_LPUY01000012.1"/>
</dbReference>
<sequence length="489" mass="53009">MADETKGATHLSHGPTRRQMLGGALTSGAAFAIAGQAAAQSSDVQDVDVVVIGAGASGCYAARELSNAGHSVALLEADDRVGGRLRRGEVNGEPVDLGGQWWGPGQTLLDEATQELGLTRLQQNIKGRSIIDLAGLKFEYEGEVPALPDAEMAAFVQGVETIETWASEIDPDAPWTHPRAKEWDSITCTTWMNQNLGTEFITAFFKFAVKGVCVVDPSQISLLQFLFYCRSGQGFVTLISTDGGAQQEVVKGGLFQVPQLMADGLGDALHLSSPVRNIEQDEDGVTVTAETGVWRASRVIVAVPPAMAQRIHYEPPLPAMRDVYTQRAPMGAVIKCYVAYDTPFWRDMGYTGQVFFEGDANVFFEHSLNDSGKFALVAFMDGEAVLRWADRTENERRDYVVGEIVRVFGEAGANPVDYTDKAWSADQWRRGGYGTQPTPGAWTVAGEAWNRPVDRIHWAGSDTSAVWNGYVEGALQAGKRAAQEVIAQL</sequence>